<dbReference type="AlphaFoldDB" id="A0A1G7W7F4"/>
<dbReference type="EMBL" id="FNCV01000002">
    <property type="protein sequence ID" value="SDG67924.1"/>
    <property type="molecule type" value="Genomic_DNA"/>
</dbReference>
<name>A0A1G7W7F4_9PROT</name>
<reference evidence="2" key="1">
    <citation type="submission" date="2016-10" db="EMBL/GenBank/DDBJ databases">
        <authorList>
            <person name="Varghese N."/>
            <person name="Submissions S."/>
        </authorList>
    </citation>
    <scope>NUCLEOTIDE SEQUENCE [LARGE SCALE GENOMIC DNA]</scope>
    <source>
        <strain evidence="2">930I</strain>
    </source>
</reference>
<proteinExistence type="predicted"/>
<evidence type="ECO:0000313" key="2">
    <source>
        <dbReference type="Proteomes" id="UP000217076"/>
    </source>
</evidence>
<evidence type="ECO:0000313" key="1">
    <source>
        <dbReference type="EMBL" id="SDG67924.1"/>
    </source>
</evidence>
<keyword evidence="2" id="KW-1185">Reference proteome</keyword>
<protein>
    <submittedName>
        <fullName evidence="1">Uncharacterized protein</fullName>
    </submittedName>
</protein>
<dbReference type="STRING" id="83401.SAMN05421742_102104"/>
<sequence length="151" mass="16911">MGGDAAALMAAAGLAPPWRRALVVFTDSRRVWWLRGLRPGFRHCLVILESARTCVVLDPLLQGVEVRLLPSPGLPELLVRLKAEGATVVSCRPCRPMPRMVPPRPFTCVELVKRVLGMRAPWVLTPWQLHCRIRSLEKEKNLLTRRSSGCT</sequence>
<organism evidence="1 2">
    <name type="scientific">Roseospirillum parvum</name>
    <dbReference type="NCBI Taxonomy" id="83401"/>
    <lineage>
        <taxon>Bacteria</taxon>
        <taxon>Pseudomonadati</taxon>
        <taxon>Pseudomonadota</taxon>
        <taxon>Alphaproteobacteria</taxon>
        <taxon>Rhodospirillales</taxon>
        <taxon>Rhodospirillaceae</taxon>
        <taxon>Roseospirillum</taxon>
    </lineage>
</organism>
<dbReference type="RefSeq" id="WP_092616463.1">
    <property type="nucleotide sequence ID" value="NZ_FNCV01000002.1"/>
</dbReference>
<dbReference type="OrthoDB" id="8446920at2"/>
<accession>A0A1G7W7F4</accession>
<gene>
    <name evidence="1" type="ORF">SAMN05421742_102104</name>
</gene>
<dbReference type="Proteomes" id="UP000217076">
    <property type="component" value="Unassembled WGS sequence"/>
</dbReference>